<keyword evidence="7" id="KW-0406">Ion transport</keyword>
<evidence type="ECO:0000256" key="11">
    <source>
        <dbReference type="ARBA" id="ARBA00023286"/>
    </source>
</evidence>
<name>A0A6A4W9G4_AMPAM</name>
<dbReference type="Gene3D" id="3.40.190.10">
    <property type="entry name" value="Periplasmic binding protein-like II"/>
    <property type="match status" value="1"/>
</dbReference>
<evidence type="ECO:0000256" key="6">
    <source>
        <dbReference type="ARBA" id="ARBA00022989"/>
    </source>
</evidence>
<evidence type="ECO:0000313" key="15">
    <source>
        <dbReference type="EMBL" id="KAF0300384.1"/>
    </source>
</evidence>
<keyword evidence="16" id="KW-1185">Reference proteome</keyword>
<dbReference type="Gene3D" id="1.10.287.70">
    <property type="match status" value="1"/>
</dbReference>
<comment type="subcellular location">
    <subcellularLocation>
        <location evidence="1">Cell membrane</location>
        <topology evidence="1">Multi-pass membrane protein</topology>
    </subcellularLocation>
</comment>
<dbReference type="PANTHER" id="PTHR42643">
    <property type="entry name" value="IONOTROPIC RECEPTOR 20A-RELATED"/>
    <property type="match status" value="1"/>
</dbReference>
<evidence type="ECO:0000256" key="5">
    <source>
        <dbReference type="ARBA" id="ARBA00022692"/>
    </source>
</evidence>
<dbReference type="SMART" id="SM00918">
    <property type="entry name" value="Lig_chan-Glu_bd"/>
    <property type="match status" value="1"/>
</dbReference>
<feature type="transmembrane region" description="Helical" evidence="13">
    <location>
        <begin position="192"/>
        <end position="213"/>
    </location>
</feature>
<reference evidence="15 16" key="1">
    <citation type="submission" date="2019-07" db="EMBL/GenBank/DDBJ databases">
        <title>Draft genome assembly of a fouling barnacle, Amphibalanus amphitrite (Darwin, 1854): The first reference genome for Thecostraca.</title>
        <authorList>
            <person name="Kim W."/>
        </authorList>
    </citation>
    <scope>NUCLEOTIDE SEQUENCE [LARGE SCALE GENOMIC DNA]</scope>
    <source>
        <strain evidence="15">SNU_AA5</strain>
        <tissue evidence="15">Soma without cirri and trophi</tissue>
    </source>
</reference>
<accession>A0A6A4W9G4</accession>
<dbReference type="EMBL" id="VIIS01001271">
    <property type="protein sequence ID" value="KAF0300384.1"/>
    <property type="molecule type" value="Genomic_DNA"/>
</dbReference>
<dbReference type="InterPro" id="IPR052192">
    <property type="entry name" value="Insect_Ionotropic_Sensory_Rcpt"/>
</dbReference>
<dbReference type="OrthoDB" id="6342028at2759"/>
<dbReference type="AlphaFoldDB" id="A0A6A4W9G4"/>
<keyword evidence="12" id="KW-0407">Ion channel</keyword>
<dbReference type="Proteomes" id="UP000440578">
    <property type="component" value="Unassembled WGS sequence"/>
</dbReference>
<evidence type="ECO:0000256" key="3">
    <source>
        <dbReference type="ARBA" id="ARBA00022448"/>
    </source>
</evidence>
<dbReference type="Pfam" id="PF10613">
    <property type="entry name" value="Lig_chan-Glu_bd"/>
    <property type="match status" value="1"/>
</dbReference>
<keyword evidence="10" id="KW-0325">Glycoprotein</keyword>
<evidence type="ECO:0000256" key="1">
    <source>
        <dbReference type="ARBA" id="ARBA00004651"/>
    </source>
</evidence>
<evidence type="ECO:0000256" key="7">
    <source>
        <dbReference type="ARBA" id="ARBA00023065"/>
    </source>
</evidence>
<feature type="domain" description="Ionotropic glutamate receptor L-glutamate and glycine-binding" evidence="14">
    <location>
        <begin position="7"/>
        <end position="60"/>
    </location>
</feature>
<dbReference type="Pfam" id="PF00060">
    <property type="entry name" value="Lig_chan"/>
    <property type="match status" value="1"/>
</dbReference>
<evidence type="ECO:0000256" key="10">
    <source>
        <dbReference type="ARBA" id="ARBA00023180"/>
    </source>
</evidence>
<evidence type="ECO:0000256" key="12">
    <source>
        <dbReference type="ARBA" id="ARBA00023303"/>
    </source>
</evidence>
<feature type="transmembrane region" description="Helical" evidence="13">
    <location>
        <begin position="372"/>
        <end position="394"/>
    </location>
</feature>
<keyword evidence="8 13" id="KW-0472">Membrane</keyword>
<proteinExistence type="inferred from homology"/>
<keyword evidence="11" id="KW-1071">Ligand-gated ion channel</keyword>
<keyword evidence="5 13" id="KW-0812">Transmembrane</keyword>
<keyword evidence="3" id="KW-0813">Transport</keyword>
<dbReference type="SUPFAM" id="SSF53850">
    <property type="entry name" value="Periplasmic binding protein-like II"/>
    <property type="match status" value="1"/>
</dbReference>
<evidence type="ECO:0000256" key="8">
    <source>
        <dbReference type="ARBA" id="ARBA00023136"/>
    </source>
</evidence>
<dbReference type="GO" id="GO:0005886">
    <property type="term" value="C:plasma membrane"/>
    <property type="evidence" value="ECO:0007669"/>
    <property type="project" value="UniProtKB-SubCell"/>
</dbReference>
<evidence type="ECO:0000256" key="9">
    <source>
        <dbReference type="ARBA" id="ARBA00023170"/>
    </source>
</evidence>
<evidence type="ECO:0000313" key="16">
    <source>
        <dbReference type="Proteomes" id="UP000440578"/>
    </source>
</evidence>
<comment type="caution">
    <text evidence="15">The sequence shown here is derived from an EMBL/GenBank/DDBJ whole genome shotgun (WGS) entry which is preliminary data.</text>
</comment>
<protein>
    <submittedName>
        <fullName evidence="15">Glutamate receptor ionotropic, kainate 2</fullName>
    </submittedName>
</protein>
<evidence type="ECO:0000259" key="14">
    <source>
        <dbReference type="SMART" id="SM00918"/>
    </source>
</evidence>
<organism evidence="15 16">
    <name type="scientific">Amphibalanus amphitrite</name>
    <name type="common">Striped barnacle</name>
    <name type="synonym">Balanus amphitrite</name>
    <dbReference type="NCBI Taxonomy" id="1232801"/>
    <lineage>
        <taxon>Eukaryota</taxon>
        <taxon>Metazoa</taxon>
        <taxon>Ecdysozoa</taxon>
        <taxon>Arthropoda</taxon>
        <taxon>Crustacea</taxon>
        <taxon>Multicrustacea</taxon>
        <taxon>Cirripedia</taxon>
        <taxon>Thoracica</taxon>
        <taxon>Thoracicalcarea</taxon>
        <taxon>Balanomorpha</taxon>
        <taxon>Balanoidea</taxon>
        <taxon>Balanidae</taxon>
        <taxon>Amphibalaninae</taxon>
        <taxon>Amphibalanus</taxon>
    </lineage>
</organism>
<gene>
    <name evidence="15" type="primary">GRIK2_3</name>
    <name evidence="15" type="ORF">FJT64_027095</name>
</gene>
<sequence>MTVTVLPNGTTTCEGYLYDLWDTVAHELGLRYRMVPLLKPLYGSMEANGTWNGMVGELAYGRADIAVTTLDMRSDRATVIDYIDAVSVTRTHSKFYVRASSHLVPEVTTETLSSLLKPLHPDVWWTLLVALLALAAALRVVVRCSHAASESRQTVERMGWVACLLASFRSLVGQGWESAPNSVAVRIVTSCSWMLGIIIYASYTANLISYLTVPKQDLPIRSLREFHEQPGWRLAVQPGHSILNDWKQSRSEEERALYRRSQAREGIIDIYWNRASTQRTLETKVLTYVNIDPVFRILREETCSLVPIPDLPVKTNEVYMAIAKGREDLRGRINQVMRRLNEEGLLKRIKGQWLKSNDAICERPAGFREMTFGDVFVILMIVPLGVVLSFVVFIETKSIVMSFYIIEKIPEVVTEACEKSGTGREF</sequence>
<dbReference type="GO" id="GO:0015276">
    <property type="term" value="F:ligand-gated monoatomic ion channel activity"/>
    <property type="evidence" value="ECO:0007669"/>
    <property type="project" value="InterPro"/>
</dbReference>
<keyword evidence="4" id="KW-1003">Cell membrane</keyword>
<evidence type="ECO:0000256" key="4">
    <source>
        <dbReference type="ARBA" id="ARBA00022475"/>
    </source>
</evidence>
<dbReference type="PANTHER" id="PTHR42643:SF24">
    <property type="entry name" value="IONOTROPIC RECEPTOR 60A"/>
    <property type="match status" value="1"/>
</dbReference>
<dbReference type="InterPro" id="IPR001320">
    <property type="entry name" value="Iontro_rcpt_C"/>
</dbReference>
<evidence type="ECO:0000256" key="13">
    <source>
        <dbReference type="SAM" id="Phobius"/>
    </source>
</evidence>
<dbReference type="InterPro" id="IPR019594">
    <property type="entry name" value="Glu/Gly-bd"/>
</dbReference>
<comment type="similarity">
    <text evidence="2">Belongs to the glutamate-gated ion channel (TC 1.A.10.1) family.</text>
</comment>
<evidence type="ECO:0000256" key="2">
    <source>
        <dbReference type="ARBA" id="ARBA00008685"/>
    </source>
</evidence>
<keyword evidence="9 15" id="KW-0675">Receptor</keyword>
<keyword evidence="6 13" id="KW-1133">Transmembrane helix</keyword>
<feature type="transmembrane region" description="Helical" evidence="13">
    <location>
        <begin position="123"/>
        <end position="142"/>
    </location>
</feature>
<dbReference type="GO" id="GO:0050906">
    <property type="term" value="P:detection of stimulus involved in sensory perception"/>
    <property type="evidence" value="ECO:0007669"/>
    <property type="project" value="UniProtKB-ARBA"/>
</dbReference>